<reference evidence="1 2" key="1">
    <citation type="journal article" date="2011" name="Plasmid">
        <title>Streptomyces turgidiscabies Car8 contains a modular pathogenicity island that shares virulence genes with other actinobacterial plant pathogens.</title>
        <authorList>
            <person name="Huguet-Tapia J.C."/>
            <person name="Badger J.H."/>
            <person name="Loria R."/>
            <person name="Pettis G.S."/>
        </authorList>
    </citation>
    <scope>NUCLEOTIDE SEQUENCE [LARGE SCALE GENOMIC DNA]</scope>
    <source>
        <strain evidence="1 2">Car8</strain>
    </source>
</reference>
<organism evidence="1 2">
    <name type="scientific">Streptomyces turgidiscabies (strain Car8)</name>
    <dbReference type="NCBI Taxonomy" id="698760"/>
    <lineage>
        <taxon>Bacteria</taxon>
        <taxon>Bacillati</taxon>
        <taxon>Actinomycetota</taxon>
        <taxon>Actinomycetes</taxon>
        <taxon>Kitasatosporales</taxon>
        <taxon>Streptomycetaceae</taxon>
        <taxon>Streptomyces</taxon>
    </lineage>
</organism>
<dbReference type="AlphaFoldDB" id="L7FE18"/>
<evidence type="ECO:0000313" key="1">
    <source>
        <dbReference type="EMBL" id="ELP69542.1"/>
    </source>
</evidence>
<gene>
    <name evidence="1" type="ORF">STRTUCAR8_00601</name>
</gene>
<dbReference type="Proteomes" id="UP000010931">
    <property type="component" value="Unassembled WGS sequence"/>
</dbReference>
<proteinExistence type="predicted"/>
<name>L7FE18_STRT8</name>
<sequence>MGMDEVTLQCPRSGRVGSGERRRFLCGHTSRVRLSPTPGT</sequence>
<keyword evidence="2" id="KW-1185">Reference proteome</keyword>
<protein>
    <submittedName>
        <fullName evidence="1">Uncharacterized protein</fullName>
    </submittedName>
</protein>
<accession>L7FE18</accession>
<comment type="caution">
    <text evidence="1">The sequence shown here is derived from an EMBL/GenBank/DDBJ whole genome shotgun (WGS) entry which is preliminary data.</text>
</comment>
<evidence type="ECO:0000313" key="2">
    <source>
        <dbReference type="Proteomes" id="UP000010931"/>
    </source>
</evidence>
<dbReference type="EMBL" id="AEJB01000138">
    <property type="protein sequence ID" value="ELP69542.1"/>
    <property type="molecule type" value="Genomic_DNA"/>
</dbReference>